<accession>A0A835GKI9</accession>
<reference evidence="1" key="1">
    <citation type="submission" date="2020-08" db="EMBL/GenBank/DDBJ databases">
        <title>Spodoptera exigua strain:BAW_Kor-Di-RS1 Genome sequencing and assembly.</title>
        <authorList>
            <person name="Kim J."/>
            <person name="Nam H.Y."/>
            <person name="Kwon M."/>
            <person name="Choi J.H."/>
            <person name="Cho S.R."/>
            <person name="Kim G.-H."/>
        </authorList>
    </citation>
    <scope>NUCLEOTIDE SEQUENCE</scope>
    <source>
        <strain evidence="1">BAW_Kor-Di-RS1</strain>
        <tissue evidence="1">Whole-body</tissue>
    </source>
</reference>
<comment type="caution">
    <text evidence="1">The sequence shown here is derived from an EMBL/GenBank/DDBJ whole genome shotgun (WGS) entry which is preliminary data.</text>
</comment>
<dbReference type="EMBL" id="JACKWZ010000038">
    <property type="protein sequence ID" value="KAF9419853.1"/>
    <property type="molecule type" value="Genomic_DNA"/>
</dbReference>
<gene>
    <name evidence="1" type="ORF">HW555_003686</name>
</gene>
<dbReference type="Proteomes" id="UP000648187">
    <property type="component" value="Unassembled WGS sequence"/>
</dbReference>
<keyword evidence="2" id="KW-1185">Reference proteome</keyword>
<name>A0A835GKI9_SPOEX</name>
<organism evidence="1 2">
    <name type="scientific">Spodoptera exigua</name>
    <name type="common">Beet armyworm</name>
    <name type="synonym">Noctua fulgens</name>
    <dbReference type="NCBI Taxonomy" id="7107"/>
    <lineage>
        <taxon>Eukaryota</taxon>
        <taxon>Metazoa</taxon>
        <taxon>Ecdysozoa</taxon>
        <taxon>Arthropoda</taxon>
        <taxon>Hexapoda</taxon>
        <taxon>Insecta</taxon>
        <taxon>Pterygota</taxon>
        <taxon>Neoptera</taxon>
        <taxon>Endopterygota</taxon>
        <taxon>Lepidoptera</taxon>
        <taxon>Glossata</taxon>
        <taxon>Ditrysia</taxon>
        <taxon>Noctuoidea</taxon>
        <taxon>Noctuidae</taxon>
        <taxon>Amphipyrinae</taxon>
        <taxon>Spodoptera</taxon>
    </lineage>
</organism>
<protein>
    <submittedName>
        <fullName evidence="1">Uncharacterized protein</fullName>
    </submittedName>
</protein>
<evidence type="ECO:0000313" key="1">
    <source>
        <dbReference type="EMBL" id="KAF9419853.1"/>
    </source>
</evidence>
<dbReference type="AlphaFoldDB" id="A0A835GKI9"/>
<proteinExistence type="predicted"/>
<sequence length="69" mass="8157">MEKFTFTSDSSENRKPQHTFNGSNFYHVYKDAEFLRIDANIEMLLGRGYELRKKLKTRSNLGMFSSLME</sequence>
<evidence type="ECO:0000313" key="2">
    <source>
        <dbReference type="Proteomes" id="UP000648187"/>
    </source>
</evidence>